<proteinExistence type="predicted"/>
<sequence length="293" mass="33351">MRRGVAELPLHGGRAPKWLFELMVKLAREIVVLLVAELGRDEFLEKMGSPHWFQSLGCVLGFDWHSSGLTTTVTAAIKEALRGLEDELGIYVAGGKGKTSRKTPDELRLKCDRAGVDADKLIYMSRLIAKVDNTAIQDGYQLYHHVFIFTGEGEWTVIQQGMRPEEQLARRYHWISLELDNPVVEPHKGIWTTRIEPKVLNMVARESVPAQERVVELAREHPNKLVKEYLKMPEFHKITTEMINPNRLYQVMLTTYEKQPKNFETFLTTEGVGPKTLRALTLVAQLIYGTAPS</sequence>
<dbReference type="Pfam" id="PF05559">
    <property type="entry name" value="DUF763"/>
    <property type="match status" value="1"/>
</dbReference>
<dbReference type="InterPro" id="IPR008482">
    <property type="entry name" value="DUF763"/>
</dbReference>
<organism evidence="1 2">
    <name type="scientific">candidate division WOR-3 bacterium 4484_18</name>
    <dbReference type="NCBI Taxonomy" id="2020626"/>
    <lineage>
        <taxon>Bacteria</taxon>
        <taxon>Bacteria division WOR-3</taxon>
    </lineage>
</organism>
<dbReference type="Proteomes" id="UP000216312">
    <property type="component" value="Unassembled WGS sequence"/>
</dbReference>
<protein>
    <recommendedName>
        <fullName evidence="3">DUF763 domain-containing protein</fullName>
    </recommendedName>
</protein>
<accession>A0A257LTA0</accession>
<evidence type="ECO:0008006" key="3">
    <source>
        <dbReference type="Google" id="ProtNLM"/>
    </source>
</evidence>
<dbReference type="EMBL" id="NMUJ01000039">
    <property type="protein sequence ID" value="OYV02908.1"/>
    <property type="molecule type" value="Genomic_DNA"/>
</dbReference>
<comment type="caution">
    <text evidence="1">The sequence shown here is derived from an EMBL/GenBank/DDBJ whole genome shotgun (WGS) entry which is preliminary data.</text>
</comment>
<name>A0A257LTA0_UNCW3</name>
<gene>
    <name evidence="1" type="ORF">CGW93_03355</name>
</gene>
<evidence type="ECO:0000313" key="1">
    <source>
        <dbReference type="EMBL" id="OYV02908.1"/>
    </source>
</evidence>
<reference evidence="2" key="1">
    <citation type="submission" date="2017-07" db="EMBL/GenBank/DDBJ databases">
        <title>Novel pathways for hydrocarbon cycling and metabolic interdependencies in hydrothermal sediment communities.</title>
        <authorList>
            <person name="Dombrowski N."/>
            <person name="Seitz K."/>
            <person name="Teske A."/>
            <person name="Baker B."/>
        </authorList>
    </citation>
    <scope>NUCLEOTIDE SEQUENCE [LARGE SCALE GENOMIC DNA]</scope>
</reference>
<dbReference type="AlphaFoldDB" id="A0A257LTA0"/>
<feature type="non-terminal residue" evidence="1">
    <location>
        <position position="293"/>
    </location>
</feature>
<dbReference type="PANTHER" id="PTHR38597">
    <property type="entry name" value="BLL3834 PROTEIN"/>
    <property type="match status" value="1"/>
</dbReference>
<dbReference type="PANTHER" id="PTHR38597:SF1">
    <property type="entry name" value="BLL3834 PROTEIN"/>
    <property type="match status" value="1"/>
</dbReference>
<evidence type="ECO:0000313" key="2">
    <source>
        <dbReference type="Proteomes" id="UP000216312"/>
    </source>
</evidence>